<protein>
    <recommendedName>
        <fullName evidence="1">Protein kinase domain-containing protein</fullName>
    </recommendedName>
</protein>
<dbReference type="GO" id="GO:0004672">
    <property type="term" value="F:protein kinase activity"/>
    <property type="evidence" value="ECO:0007669"/>
    <property type="project" value="InterPro"/>
</dbReference>
<evidence type="ECO:0000313" key="3">
    <source>
        <dbReference type="Proteomes" id="UP000647172"/>
    </source>
</evidence>
<dbReference type="AlphaFoldDB" id="A0A919JMJ6"/>
<name>A0A919JMJ6_9ACTN</name>
<comment type="caution">
    <text evidence="2">The sequence shown here is derived from an EMBL/GenBank/DDBJ whole genome shotgun (WGS) entry which is preliminary data.</text>
</comment>
<evidence type="ECO:0000259" key="1">
    <source>
        <dbReference type="PROSITE" id="PS50011"/>
    </source>
</evidence>
<accession>A0A919JMJ6</accession>
<dbReference type="InterPro" id="IPR000719">
    <property type="entry name" value="Prot_kinase_dom"/>
</dbReference>
<dbReference type="Gene3D" id="1.10.510.10">
    <property type="entry name" value="Transferase(Phosphotransferase) domain 1"/>
    <property type="match status" value="1"/>
</dbReference>
<dbReference type="GO" id="GO:0005524">
    <property type="term" value="F:ATP binding"/>
    <property type="evidence" value="ECO:0007669"/>
    <property type="project" value="InterPro"/>
</dbReference>
<feature type="domain" description="Protein kinase" evidence="1">
    <location>
        <begin position="12"/>
        <end position="300"/>
    </location>
</feature>
<sequence length="496" mass="53433">MIVVDVGALGIGHGVKPFAEGAVGALFHVSNPVPGLEGRTLVFKRAKDQRELPKGIDRSLVLAQMRTVVAMRNAMTATEAADLDEVTVWPLAMVQDGHKDDGILIDLIAPEFFVDTKPASGPAGKALFELQFLCTTDGYLDKMGIDRSVTGDAVMRVALAARLAYAIEIVHRHPVVFGDLHAKNAVAVTKPFARVLLMDCDSVAELSDSGRVQLHGPCFTPPEIAGKQQKLQDQKTDVYKLALCIIRILSPGKGATQQMDPVNPTAIPDLLGKEGITLLRRAAGRDRSARPTAAELREYLVDRVLSLVRLPELTAAALSHSVALRGSDIFVRWEQEYGTEVRIYGTGGFQLDGIDPVKHATGFLIKPPTGGPIDVEVWNKHGASPRVRAGYLDYYELPALDIARQLGTIPRPEIRDLPALDAGAFQALQPFPVVTGPDLNFASSAPTLNYPAPAFGPVPGTPAAAIDRTVGDAMKRLNRVLRGRLGQALNEGDPKW</sequence>
<keyword evidence="3" id="KW-1185">Reference proteome</keyword>
<evidence type="ECO:0000313" key="2">
    <source>
        <dbReference type="EMBL" id="GIE51916.1"/>
    </source>
</evidence>
<dbReference type="RefSeq" id="WP_203772879.1">
    <property type="nucleotide sequence ID" value="NZ_BAAAYJ010000085.1"/>
</dbReference>
<gene>
    <name evidence="2" type="ORF">Ani05nite_54500</name>
</gene>
<dbReference type="PROSITE" id="PS50011">
    <property type="entry name" value="PROTEIN_KINASE_DOM"/>
    <property type="match status" value="1"/>
</dbReference>
<dbReference type="InterPro" id="IPR011009">
    <property type="entry name" value="Kinase-like_dom_sf"/>
</dbReference>
<proteinExistence type="predicted"/>
<dbReference type="SUPFAM" id="SSF56112">
    <property type="entry name" value="Protein kinase-like (PK-like)"/>
    <property type="match status" value="1"/>
</dbReference>
<reference evidence="2" key="1">
    <citation type="submission" date="2021-01" db="EMBL/GenBank/DDBJ databases">
        <title>Whole genome shotgun sequence of Actinoplanes nipponensis NBRC 14063.</title>
        <authorList>
            <person name="Komaki H."/>
            <person name="Tamura T."/>
        </authorList>
    </citation>
    <scope>NUCLEOTIDE SEQUENCE</scope>
    <source>
        <strain evidence="2">NBRC 14063</strain>
    </source>
</reference>
<dbReference type="Proteomes" id="UP000647172">
    <property type="component" value="Unassembled WGS sequence"/>
</dbReference>
<organism evidence="2 3">
    <name type="scientific">Actinoplanes nipponensis</name>
    <dbReference type="NCBI Taxonomy" id="135950"/>
    <lineage>
        <taxon>Bacteria</taxon>
        <taxon>Bacillati</taxon>
        <taxon>Actinomycetota</taxon>
        <taxon>Actinomycetes</taxon>
        <taxon>Micromonosporales</taxon>
        <taxon>Micromonosporaceae</taxon>
        <taxon>Actinoplanes</taxon>
    </lineage>
</organism>
<dbReference type="EMBL" id="BOMQ01000063">
    <property type="protein sequence ID" value="GIE51916.1"/>
    <property type="molecule type" value="Genomic_DNA"/>
</dbReference>